<keyword evidence="2" id="KW-0418">Kinase</keyword>
<feature type="compositionally biased region" description="Polar residues" evidence="1">
    <location>
        <begin position="109"/>
        <end position="121"/>
    </location>
</feature>
<keyword evidence="3" id="KW-1185">Reference proteome</keyword>
<dbReference type="EMBL" id="KQ994741">
    <property type="protein sequence ID" value="KZV47711.1"/>
    <property type="molecule type" value="Genomic_DNA"/>
</dbReference>
<evidence type="ECO:0000256" key="1">
    <source>
        <dbReference type="SAM" id="MobiDB-lite"/>
    </source>
</evidence>
<protein>
    <submittedName>
        <fullName evidence="2">Two-component sensor histidine kinase bacteria</fullName>
    </submittedName>
</protein>
<proteinExistence type="predicted"/>
<dbReference type="GO" id="GO:0016301">
    <property type="term" value="F:kinase activity"/>
    <property type="evidence" value="ECO:0007669"/>
    <property type="project" value="UniProtKB-KW"/>
</dbReference>
<feature type="region of interest" description="Disordered" evidence="1">
    <location>
        <begin position="71"/>
        <end position="121"/>
    </location>
</feature>
<gene>
    <name evidence="2" type="ORF">F511_19424</name>
</gene>
<name>A0A2Z7CKU3_9LAMI</name>
<sequence>MNFILTEVKAEKESYANKAELVSSCEMQAALSKLATENDELRSRSQEILKENQHLAEIISSWTKSSASLDKLHGAMKPSGDRSGLGYGSNDDNTEETSCTSNLDRRKLQTMNFVRSSVGQP</sequence>
<keyword evidence="2" id="KW-0808">Transferase</keyword>
<dbReference type="Proteomes" id="UP000250235">
    <property type="component" value="Unassembled WGS sequence"/>
</dbReference>
<reference evidence="2 3" key="1">
    <citation type="journal article" date="2015" name="Proc. Natl. Acad. Sci. U.S.A.">
        <title>The resurrection genome of Boea hygrometrica: A blueprint for survival of dehydration.</title>
        <authorList>
            <person name="Xiao L."/>
            <person name="Yang G."/>
            <person name="Zhang L."/>
            <person name="Yang X."/>
            <person name="Zhao S."/>
            <person name="Ji Z."/>
            <person name="Zhou Q."/>
            <person name="Hu M."/>
            <person name="Wang Y."/>
            <person name="Chen M."/>
            <person name="Xu Y."/>
            <person name="Jin H."/>
            <person name="Xiao X."/>
            <person name="Hu G."/>
            <person name="Bao F."/>
            <person name="Hu Y."/>
            <person name="Wan P."/>
            <person name="Li L."/>
            <person name="Deng X."/>
            <person name="Kuang T."/>
            <person name="Xiang C."/>
            <person name="Zhu J.K."/>
            <person name="Oliver M.J."/>
            <person name="He Y."/>
        </authorList>
    </citation>
    <scope>NUCLEOTIDE SEQUENCE [LARGE SCALE GENOMIC DNA]</scope>
    <source>
        <strain evidence="3">cv. XS01</strain>
    </source>
</reference>
<evidence type="ECO:0000313" key="3">
    <source>
        <dbReference type="Proteomes" id="UP000250235"/>
    </source>
</evidence>
<dbReference type="AlphaFoldDB" id="A0A2Z7CKU3"/>
<accession>A0A2Z7CKU3</accession>
<evidence type="ECO:0000313" key="2">
    <source>
        <dbReference type="EMBL" id="KZV47711.1"/>
    </source>
</evidence>
<organism evidence="2 3">
    <name type="scientific">Dorcoceras hygrometricum</name>
    <dbReference type="NCBI Taxonomy" id="472368"/>
    <lineage>
        <taxon>Eukaryota</taxon>
        <taxon>Viridiplantae</taxon>
        <taxon>Streptophyta</taxon>
        <taxon>Embryophyta</taxon>
        <taxon>Tracheophyta</taxon>
        <taxon>Spermatophyta</taxon>
        <taxon>Magnoliopsida</taxon>
        <taxon>eudicotyledons</taxon>
        <taxon>Gunneridae</taxon>
        <taxon>Pentapetalae</taxon>
        <taxon>asterids</taxon>
        <taxon>lamiids</taxon>
        <taxon>Lamiales</taxon>
        <taxon>Gesneriaceae</taxon>
        <taxon>Didymocarpoideae</taxon>
        <taxon>Trichosporeae</taxon>
        <taxon>Loxocarpinae</taxon>
        <taxon>Dorcoceras</taxon>
    </lineage>
</organism>